<feature type="transmembrane region" description="Helical" evidence="8">
    <location>
        <begin position="274"/>
        <end position="292"/>
    </location>
</feature>
<evidence type="ECO:0000313" key="10">
    <source>
        <dbReference type="EMBL" id="TCK24245.1"/>
    </source>
</evidence>
<keyword evidence="11" id="KW-1185">Reference proteome</keyword>
<evidence type="ECO:0000256" key="1">
    <source>
        <dbReference type="ARBA" id="ARBA00004651"/>
    </source>
</evidence>
<feature type="transmembrane region" description="Helical" evidence="8">
    <location>
        <begin position="127"/>
        <end position="144"/>
    </location>
</feature>
<feature type="transmembrane region" description="Helical" evidence="8">
    <location>
        <begin position="40"/>
        <end position="57"/>
    </location>
</feature>
<evidence type="ECO:0000256" key="7">
    <source>
        <dbReference type="SAM" id="MobiDB-lite"/>
    </source>
</evidence>
<organism evidence="10 11">
    <name type="scientific">Pseudonocardia endophytica</name>
    <dbReference type="NCBI Taxonomy" id="401976"/>
    <lineage>
        <taxon>Bacteria</taxon>
        <taxon>Bacillati</taxon>
        <taxon>Actinomycetota</taxon>
        <taxon>Actinomycetes</taxon>
        <taxon>Pseudonocardiales</taxon>
        <taxon>Pseudonocardiaceae</taxon>
        <taxon>Pseudonocardia</taxon>
    </lineage>
</organism>
<comment type="caution">
    <text evidence="10">The sequence shown here is derived from an EMBL/GenBank/DDBJ whole genome shotgun (WGS) entry which is preliminary data.</text>
</comment>
<comment type="subcellular location">
    <subcellularLocation>
        <location evidence="1">Cell membrane</location>
        <topology evidence="1">Multi-pass membrane protein</topology>
    </subcellularLocation>
</comment>
<keyword evidence="6 8" id="KW-0472">Membrane</keyword>
<evidence type="ECO:0000256" key="3">
    <source>
        <dbReference type="ARBA" id="ARBA00022475"/>
    </source>
</evidence>
<accession>A0A4R1HTM4</accession>
<evidence type="ECO:0000256" key="6">
    <source>
        <dbReference type="ARBA" id="ARBA00023136"/>
    </source>
</evidence>
<feature type="transmembrane region" description="Helical" evidence="8">
    <location>
        <begin position="249"/>
        <end position="268"/>
    </location>
</feature>
<feature type="transmembrane region" description="Helical" evidence="8">
    <location>
        <begin position="101"/>
        <end position="122"/>
    </location>
</feature>
<comment type="similarity">
    <text evidence="2">Belongs to the EamA transporter family.</text>
</comment>
<feature type="transmembrane region" description="Helical" evidence="8">
    <location>
        <begin position="69"/>
        <end position="89"/>
    </location>
</feature>
<proteinExistence type="inferred from homology"/>
<feature type="domain" description="EamA" evidence="9">
    <location>
        <begin position="15"/>
        <end position="140"/>
    </location>
</feature>
<keyword evidence="3" id="KW-1003">Cell membrane</keyword>
<dbReference type="SUPFAM" id="SSF103481">
    <property type="entry name" value="Multidrug resistance efflux transporter EmrE"/>
    <property type="match status" value="2"/>
</dbReference>
<evidence type="ECO:0000259" key="9">
    <source>
        <dbReference type="Pfam" id="PF00892"/>
    </source>
</evidence>
<keyword evidence="4 8" id="KW-0812">Transmembrane</keyword>
<dbReference type="Proteomes" id="UP000295560">
    <property type="component" value="Unassembled WGS sequence"/>
</dbReference>
<evidence type="ECO:0000256" key="8">
    <source>
        <dbReference type="SAM" id="Phobius"/>
    </source>
</evidence>
<dbReference type="PANTHER" id="PTHR42920">
    <property type="entry name" value="OS03G0707200 PROTEIN-RELATED"/>
    <property type="match status" value="1"/>
</dbReference>
<gene>
    <name evidence="10" type="ORF">EV378_0016</name>
</gene>
<dbReference type="InterPro" id="IPR051258">
    <property type="entry name" value="Diverse_Substrate_Transporter"/>
</dbReference>
<sequence>MEAVTSPMRSSARTLLAGAATLASTGVLVRLADVGAATASFWRCIIALAVLLPLAAWEARRFGTPGARQIGWGLAGGALLGADFLLWTQSVLDAGSGIANVVLNVQVIAFPLIALAVAGTVVPRRQVIAAPVLLAGIALAGGALGGDTTMPSPVRGAALGAAAGLAYAGYLYLSRSSARAARGHVVTPVAAATVAAALTTGIVGGATQGIAVDLPLASWFWLAVLALAGQVVAWVLITRGSAGLPPGTSAALLLVQPVLAVLLGAVVMGERPTVWQLAGCVLVVLTVAATTMGGSRRDAAPDEEPEPVASGRPATS</sequence>
<name>A0A4R1HTM4_PSEEN</name>
<feature type="region of interest" description="Disordered" evidence="7">
    <location>
        <begin position="294"/>
        <end position="316"/>
    </location>
</feature>
<evidence type="ECO:0000256" key="2">
    <source>
        <dbReference type="ARBA" id="ARBA00007362"/>
    </source>
</evidence>
<dbReference type="EMBL" id="SMFZ01000001">
    <property type="protein sequence ID" value="TCK24245.1"/>
    <property type="molecule type" value="Genomic_DNA"/>
</dbReference>
<feature type="transmembrane region" description="Helical" evidence="8">
    <location>
        <begin position="156"/>
        <end position="173"/>
    </location>
</feature>
<dbReference type="Pfam" id="PF00892">
    <property type="entry name" value="EamA"/>
    <property type="match status" value="2"/>
</dbReference>
<evidence type="ECO:0000256" key="5">
    <source>
        <dbReference type="ARBA" id="ARBA00022989"/>
    </source>
</evidence>
<reference evidence="10 11" key="1">
    <citation type="submission" date="2019-03" db="EMBL/GenBank/DDBJ databases">
        <title>Sequencing the genomes of 1000 actinobacteria strains.</title>
        <authorList>
            <person name="Klenk H.-P."/>
        </authorList>
    </citation>
    <scope>NUCLEOTIDE SEQUENCE [LARGE SCALE GENOMIC DNA]</scope>
    <source>
        <strain evidence="10 11">DSM 44969</strain>
    </source>
</reference>
<dbReference type="InterPro" id="IPR037185">
    <property type="entry name" value="EmrE-like"/>
</dbReference>
<keyword evidence="5 8" id="KW-1133">Transmembrane helix</keyword>
<protein>
    <submittedName>
        <fullName evidence="10">Threonine/homoserine efflux transporter RhtA</fullName>
    </submittedName>
</protein>
<feature type="domain" description="EamA" evidence="9">
    <location>
        <begin position="155"/>
        <end position="290"/>
    </location>
</feature>
<evidence type="ECO:0000256" key="4">
    <source>
        <dbReference type="ARBA" id="ARBA00022692"/>
    </source>
</evidence>
<dbReference type="PANTHER" id="PTHR42920:SF5">
    <property type="entry name" value="EAMA DOMAIN-CONTAINING PROTEIN"/>
    <property type="match status" value="1"/>
</dbReference>
<feature type="transmembrane region" description="Helical" evidence="8">
    <location>
        <begin position="218"/>
        <end position="237"/>
    </location>
</feature>
<dbReference type="AlphaFoldDB" id="A0A4R1HTM4"/>
<feature type="transmembrane region" description="Helical" evidence="8">
    <location>
        <begin position="185"/>
        <end position="206"/>
    </location>
</feature>
<dbReference type="InterPro" id="IPR000620">
    <property type="entry name" value="EamA_dom"/>
</dbReference>
<dbReference type="GO" id="GO:0005886">
    <property type="term" value="C:plasma membrane"/>
    <property type="evidence" value="ECO:0007669"/>
    <property type="project" value="UniProtKB-SubCell"/>
</dbReference>
<evidence type="ECO:0000313" key="11">
    <source>
        <dbReference type="Proteomes" id="UP000295560"/>
    </source>
</evidence>